<organism evidence="2 3">
    <name type="scientific">Thalassiosira oceanica</name>
    <name type="common">Marine diatom</name>
    <dbReference type="NCBI Taxonomy" id="159749"/>
    <lineage>
        <taxon>Eukaryota</taxon>
        <taxon>Sar</taxon>
        <taxon>Stramenopiles</taxon>
        <taxon>Ochrophyta</taxon>
        <taxon>Bacillariophyta</taxon>
        <taxon>Coscinodiscophyceae</taxon>
        <taxon>Thalassiosirophycidae</taxon>
        <taxon>Thalassiosirales</taxon>
        <taxon>Thalassiosiraceae</taxon>
        <taxon>Thalassiosira</taxon>
    </lineage>
</organism>
<accession>K0R6I8</accession>
<evidence type="ECO:0000313" key="2">
    <source>
        <dbReference type="EMBL" id="EJK48480.1"/>
    </source>
</evidence>
<feature type="coiled-coil region" evidence="1">
    <location>
        <begin position="45"/>
        <end position="79"/>
    </location>
</feature>
<keyword evidence="3" id="KW-1185">Reference proteome</keyword>
<comment type="caution">
    <text evidence="2">The sequence shown here is derived from an EMBL/GenBank/DDBJ whole genome shotgun (WGS) entry which is preliminary data.</text>
</comment>
<proteinExistence type="predicted"/>
<protein>
    <submittedName>
        <fullName evidence="2">Uncharacterized protein</fullName>
    </submittedName>
</protein>
<evidence type="ECO:0000256" key="1">
    <source>
        <dbReference type="SAM" id="Coils"/>
    </source>
</evidence>
<dbReference type="EMBL" id="AGNL01045790">
    <property type="protein sequence ID" value="EJK48480.1"/>
    <property type="molecule type" value="Genomic_DNA"/>
</dbReference>
<gene>
    <name evidence="2" type="ORF">THAOC_32720</name>
</gene>
<dbReference type="eggNOG" id="ENOG502T1Q2">
    <property type="taxonomic scope" value="Eukaryota"/>
</dbReference>
<dbReference type="AlphaFoldDB" id="K0R6I8"/>
<evidence type="ECO:0000313" key="3">
    <source>
        <dbReference type="Proteomes" id="UP000266841"/>
    </source>
</evidence>
<reference evidence="2 3" key="1">
    <citation type="journal article" date="2012" name="Genome Biol.">
        <title>Genome and low-iron response of an oceanic diatom adapted to chronic iron limitation.</title>
        <authorList>
            <person name="Lommer M."/>
            <person name="Specht M."/>
            <person name="Roy A.S."/>
            <person name="Kraemer L."/>
            <person name="Andreson R."/>
            <person name="Gutowska M.A."/>
            <person name="Wolf J."/>
            <person name="Bergner S.V."/>
            <person name="Schilhabel M.B."/>
            <person name="Klostermeier U.C."/>
            <person name="Beiko R.G."/>
            <person name="Rosenstiel P."/>
            <person name="Hippler M."/>
            <person name="Laroche J."/>
        </authorList>
    </citation>
    <scope>NUCLEOTIDE SEQUENCE [LARGE SCALE GENOMIC DNA]</scope>
    <source>
        <strain evidence="2 3">CCMP1005</strain>
    </source>
</reference>
<dbReference type="Gene3D" id="1.20.5.500">
    <property type="entry name" value="Single helix bin"/>
    <property type="match status" value="1"/>
</dbReference>
<sequence length="208" mass="22114">MLSLISSRVAVRVAPRAFATAGASRSMVVGGSFGQKEKAEEERYIRAREAQLSKAKAAAAEAEAAAKALEDTAAVAAKNAAMNEVADLLAKSGDVISEEGLANLVDWKHYLGNVRKGKLKTGEAKFTGLAPLLGLSIPDNFIFSSTNPCHNPGSTQRYDTSGFAPGWLSIIIDLSLSLIIHQKPLKPSQNLPQQRDSLPFISSPILTL</sequence>
<name>K0R6I8_THAOC</name>
<keyword evidence="1" id="KW-0175">Coiled coil</keyword>
<dbReference type="Proteomes" id="UP000266841">
    <property type="component" value="Unassembled WGS sequence"/>
</dbReference>